<name>A0A8K0ICB7_COCNU</name>
<sequence length="216" mass="24098">MAPQKLLLLSLVLFSFNNLFCHSRLVEDSTLGYLDDISSYGMTAYPSYYGAVHGERGTIAYQPNRFLLERAARVARFRSSRKVVNVEDYGAQGGGTDDTEAFEEAWKEACSSSTSAVLVVPENKNYLLKPITFSGPCKSDVSLMPCKDAPTGGRGYAKNIIFQNFVMHEVKNPIIIDQNYCDLKIPCKQQVQFLISLSLSLSGSLFLSFSIHLKYY</sequence>
<evidence type="ECO:0000256" key="5">
    <source>
        <dbReference type="ARBA" id="ARBA00022801"/>
    </source>
</evidence>
<keyword evidence="4" id="KW-0964">Secreted</keyword>
<dbReference type="Pfam" id="PF00295">
    <property type="entry name" value="Glyco_hydro_28"/>
    <property type="match status" value="1"/>
</dbReference>
<proteinExistence type="inferred from homology"/>
<keyword evidence="11" id="KW-1185">Reference proteome</keyword>
<dbReference type="SUPFAM" id="SSF51126">
    <property type="entry name" value="Pectin lyase-like"/>
    <property type="match status" value="2"/>
</dbReference>
<evidence type="ECO:0000256" key="8">
    <source>
        <dbReference type="RuleBase" id="RU361169"/>
    </source>
</evidence>
<feature type="signal peptide" evidence="9">
    <location>
        <begin position="1"/>
        <end position="23"/>
    </location>
</feature>
<dbReference type="GO" id="GO:0071555">
    <property type="term" value="P:cell wall organization"/>
    <property type="evidence" value="ECO:0007669"/>
    <property type="project" value="UniProtKB-KW"/>
</dbReference>
<evidence type="ECO:0000313" key="11">
    <source>
        <dbReference type="Proteomes" id="UP000797356"/>
    </source>
</evidence>
<feature type="chain" id="PRO_5035426590" description="Polygalacturonase" evidence="9">
    <location>
        <begin position="24"/>
        <end position="216"/>
    </location>
</feature>
<evidence type="ECO:0000256" key="2">
    <source>
        <dbReference type="ARBA" id="ARBA00008834"/>
    </source>
</evidence>
<dbReference type="Gene3D" id="2.160.20.10">
    <property type="entry name" value="Single-stranded right-handed beta-helix, Pectin lyase-like"/>
    <property type="match status" value="2"/>
</dbReference>
<organism evidence="10 11">
    <name type="scientific">Cocos nucifera</name>
    <name type="common">Coconut palm</name>
    <dbReference type="NCBI Taxonomy" id="13894"/>
    <lineage>
        <taxon>Eukaryota</taxon>
        <taxon>Viridiplantae</taxon>
        <taxon>Streptophyta</taxon>
        <taxon>Embryophyta</taxon>
        <taxon>Tracheophyta</taxon>
        <taxon>Spermatophyta</taxon>
        <taxon>Magnoliopsida</taxon>
        <taxon>Liliopsida</taxon>
        <taxon>Arecaceae</taxon>
        <taxon>Arecoideae</taxon>
        <taxon>Cocoseae</taxon>
        <taxon>Attaleinae</taxon>
        <taxon>Cocos</taxon>
    </lineage>
</organism>
<dbReference type="Proteomes" id="UP000797356">
    <property type="component" value="Chromosome 6"/>
</dbReference>
<dbReference type="InterPro" id="IPR000743">
    <property type="entry name" value="Glyco_hydro_28"/>
</dbReference>
<evidence type="ECO:0000256" key="6">
    <source>
        <dbReference type="ARBA" id="ARBA00023295"/>
    </source>
</evidence>
<evidence type="ECO:0000256" key="9">
    <source>
        <dbReference type="SAM" id="SignalP"/>
    </source>
</evidence>
<dbReference type="InterPro" id="IPR011050">
    <property type="entry name" value="Pectin_lyase_fold/virulence"/>
</dbReference>
<reference evidence="10" key="2">
    <citation type="submission" date="2019-07" db="EMBL/GenBank/DDBJ databases">
        <authorList>
            <person name="Yang Y."/>
            <person name="Bocs S."/>
            <person name="Baudouin L."/>
        </authorList>
    </citation>
    <scope>NUCLEOTIDE SEQUENCE</scope>
    <source>
        <tissue evidence="10">Spear leaf of Hainan Tall coconut</tissue>
    </source>
</reference>
<comment type="subcellular location">
    <subcellularLocation>
        <location evidence="1">Secreted</location>
        <location evidence="1">Cell wall</location>
    </subcellularLocation>
</comment>
<protein>
    <recommendedName>
        <fullName evidence="12">Polygalacturonase</fullName>
    </recommendedName>
</protein>
<dbReference type="PANTHER" id="PTHR31375">
    <property type="match status" value="1"/>
</dbReference>
<keyword evidence="3" id="KW-0134">Cell wall</keyword>
<dbReference type="GO" id="GO:0004650">
    <property type="term" value="F:polygalacturonase activity"/>
    <property type="evidence" value="ECO:0007669"/>
    <property type="project" value="InterPro"/>
</dbReference>
<evidence type="ECO:0000256" key="7">
    <source>
        <dbReference type="ARBA" id="ARBA00023316"/>
    </source>
</evidence>
<comment type="similarity">
    <text evidence="2 8">Belongs to the glycosyl hydrolase 28 family.</text>
</comment>
<accession>A0A8K0ICB7</accession>
<reference evidence="10" key="1">
    <citation type="journal article" date="2017" name="Gigascience">
        <title>The genome draft of coconut (Cocos nucifera).</title>
        <authorList>
            <person name="Xiao Y."/>
            <person name="Xu P."/>
            <person name="Fan H."/>
            <person name="Baudouin L."/>
            <person name="Xia W."/>
            <person name="Bocs S."/>
            <person name="Xu J."/>
            <person name="Li Q."/>
            <person name="Guo A."/>
            <person name="Zhou L."/>
            <person name="Li J."/>
            <person name="Wu Y."/>
            <person name="Ma Z."/>
            <person name="Armero A."/>
            <person name="Issali A.E."/>
            <person name="Liu N."/>
            <person name="Peng M."/>
            <person name="Yang Y."/>
        </authorList>
    </citation>
    <scope>NUCLEOTIDE SEQUENCE</scope>
    <source>
        <tissue evidence="10">Spear leaf of Hainan Tall coconut</tissue>
    </source>
</reference>
<evidence type="ECO:0000256" key="4">
    <source>
        <dbReference type="ARBA" id="ARBA00022525"/>
    </source>
</evidence>
<dbReference type="EMBL" id="CM017877">
    <property type="protein sequence ID" value="KAG1347624.1"/>
    <property type="molecule type" value="Genomic_DNA"/>
</dbReference>
<comment type="caution">
    <text evidence="10">The sequence shown here is derived from an EMBL/GenBank/DDBJ whole genome shotgun (WGS) entry which is preliminary data.</text>
</comment>
<keyword evidence="6 8" id="KW-0326">Glycosidase</keyword>
<keyword evidence="9" id="KW-0732">Signal</keyword>
<evidence type="ECO:0008006" key="12">
    <source>
        <dbReference type="Google" id="ProtNLM"/>
    </source>
</evidence>
<keyword evidence="7" id="KW-0961">Cell wall biogenesis/degradation</keyword>
<evidence type="ECO:0000313" key="10">
    <source>
        <dbReference type="EMBL" id="KAG1347624.1"/>
    </source>
</evidence>
<gene>
    <name evidence="10" type="ORF">COCNU_06G014530</name>
</gene>
<keyword evidence="5 8" id="KW-0378">Hydrolase</keyword>
<dbReference type="InterPro" id="IPR012334">
    <property type="entry name" value="Pectin_lyas_fold"/>
</dbReference>
<dbReference type="GO" id="GO:0005975">
    <property type="term" value="P:carbohydrate metabolic process"/>
    <property type="evidence" value="ECO:0007669"/>
    <property type="project" value="InterPro"/>
</dbReference>
<dbReference type="OrthoDB" id="187139at2759"/>
<evidence type="ECO:0000256" key="3">
    <source>
        <dbReference type="ARBA" id="ARBA00022512"/>
    </source>
</evidence>
<dbReference type="AlphaFoldDB" id="A0A8K0ICB7"/>
<evidence type="ECO:0000256" key="1">
    <source>
        <dbReference type="ARBA" id="ARBA00004191"/>
    </source>
</evidence>